<accession>A0A8H7U203</accession>
<feature type="compositionally biased region" description="Basic and acidic residues" evidence="1">
    <location>
        <begin position="29"/>
        <end position="41"/>
    </location>
</feature>
<proteinExistence type="predicted"/>
<dbReference type="EMBL" id="JADOXO010000111">
    <property type="protein sequence ID" value="KAF9813138.1"/>
    <property type="molecule type" value="Genomic_DNA"/>
</dbReference>
<feature type="region of interest" description="Disordered" evidence="1">
    <location>
        <begin position="479"/>
        <end position="535"/>
    </location>
</feature>
<evidence type="ECO:0000256" key="1">
    <source>
        <dbReference type="SAM" id="MobiDB-lite"/>
    </source>
</evidence>
<reference evidence="2" key="1">
    <citation type="submission" date="2020-11" db="EMBL/GenBank/DDBJ databases">
        <authorList>
            <person name="Koelle M."/>
            <person name="Horta M.A.C."/>
            <person name="Nowrousian M."/>
            <person name="Ohm R.A."/>
            <person name="Benz P."/>
            <person name="Pilgard A."/>
        </authorList>
    </citation>
    <scope>NUCLEOTIDE SEQUENCE</scope>
    <source>
        <strain evidence="2">FPRL280</strain>
    </source>
</reference>
<evidence type="ECO:0000313" key="3">
    <source>
        <dbReference type="Proteomes" id="UP000639403"/>
    </source>
</evidence>
<feature type="compositionally biased region" description="Basic residues" evidence="1">
    <location>
        <begin position="297"/>
        <end position="307"/>
    </location>
</feature>
<feature type="compositionally biased region" description="Polar residues" evidence="1">
    <location>
        <begin position="522"/>
        <end position="535"/>
    </location>
</feature>
<comment type="caution">
    <text evidence="2">The sequence shown here is derived from an EMBL/GenBank/DDBJ whole genome shotgun (WGS) entry which is preliminary data.</text>
</comment>
<dbReference type="AlphaFoldDB" id="A0A8H7U203"/>
<protein>
    <submittedName>
        <fullName evidence="2">Uncharacterized protein</fullName>
    </submittedName>
</protein>
<feature type="compositionally biased region" description="Polar residues" evidence="1">
    <location>
        <begin position="14"/>
        <end position="27"/>
    </location>
</feature>
<feature type="region of interest" description="Disordered" evidence="1">
    <location>
        <begin position="292"/>
        <end position="315"/>
    </location>
</feature>
<sequence length="558" mass="58668">MGSTNSKSAHKSNKLNPQPTLASNNYEAQPEKEDSSSEKHGTKSTSAKQKDAEPSHKPQSAIVADVNADAALGTGLSAANPSASVISVYSGLLPEIPPSTLRGTPTPTPGFSPLPPFASFAASTVISSLSVVSSRTFPTPSLPILQDVFPARNPKDDEESLFGGKERLSGNNGLWTWTTYSRPASAKPELAAPEGQNYAFTNTSEKGWQQLKEPPMGANEKTMQANIGSRVPPRSVPSVQEATGTIPRGARRVSAMSMSVYPGSPQSTQGIGIAIGGASPLTADGMPVLQRNVSKASTRRVSTRRSVRYSVQGKRPGIDSGDVDVYDGLRITSPVTASPATVHKKSSSVQGRARVKAPYAPAALLRTSTSAAAYSGVSNPFDDSQYVLPAFSPALKSDALRERDTRALTTALGLASPVPPSPQPTLYPDDSITLAGGRSENHPASKPRPQSQSLSPGMEASARLGNLMLAEFSSMQSLPSARASGDGTVGVLRKTSSKKRAEDKPPRVPSPPPLPSLAQMALSHTNPDAYTDYRSPTYSIYGLYEADRKSRAPGEGGY</sequence>
<feature type="region of interest" description="Disordered" evidence="1">
    <location>
        <begin position="1"/>
        <end position="62"/>
    </location>
</feature>
<reference evidence="2" key="2">
    <citation type="journal article" name="Front. Microbiol.">
        <title>Degradative Capacity of Two Strains of Rhodonia placenta: From Phenotype to Genotype.</title>
        <authorList>
            <person name="Kolle M."/>
            <person name="Horta M.A.C."/>
            <person name="Nowrousian M."/>
            <person name="Ohm R.A."/>
            <person name="Benz J.P."/>
            <person name="Pilgard A."/>
        </authorList>
    </citation>
    <scope>NUCLEOTIDE SEQUENCE</scope>
    <source>
        <strain evidence="2">FPRL280</strain>
    </source>
</reference>
<evidence type="ECO:0000313" key="2">
    <source>
        <dbReference type="EMBL" id="KAF9813138.1"/>
    </source>
</evidence>
<dbReference type="Proteomes" id="UP000639403">
    <property type="component" value="Unassembled WGS sequence"/>
</dbReference>
<organism evidence="2 3">
    <name type="scientific">Rhodonia placenta</name>
    <dbReference type="NCBI Taxonomy" id="104341"/>
    <lineage>
        <taxon>Eukaryota</taxon>
        <taxon>Fungi</taxon>
        <taxon>Dikarya</taxon>
        <taxon>Basidiomycota</taxon>
        <taxon>Agaricomycotina</taxon>
        <taxon>Agaricomycetes</taxon>
        <taxon>Polyporales</taxon>
        <taxon>Adustoporiaceae</taxon>
        <taxon>Rhodonia</taxon>
    </lineage>
</organism>
<name>A0A8H7U203_9APHY</name>
<feature type="region of interest" description="Disordered" evidence="1">
    <location>
        <begin position="411"/>
        <end position="457"/>
    </location>
</feature>
<gene>
    <name evidence="2" type="ORF">IEO21_05749</name>
</gene>